<accession>A0ACC3AAA4</accession>
<sequence length="407" mass="46336">MALSTRSKSAGNRSAEQPAKKPTKKPNTRTMKRVSAEQQTSHRPHRSSARPTAPLVTKFRNALDWKAAELANMRLYWKCDDEQVSCEFNKKGVAGKRYLQVGYRNKSHSKQAMVLLVRDSASRVVALTEFPNTDFVTEVRFYDTTYCIDICFFDKQSQEQKLVRRWTFNLLVQHDAQEATMVINRVHYILAHFNKDQLRYLNVPRVMPTANEVLTKRIVDRISVQTADGIDNQEGWKLRKMGLQVTFTGKLANSRFVKQTERYMYGSDDDTALGLDRSVVAALSSSSGAGFSAPVPTTARTAPQQSSRRNFEPMSRPDLCGNPKCDKVASVPLELKYIRRLRDGREWIGCESHESCGSRNFWFHLNEECAGVQPRELGKKDAWWCPECRAEQPGASQETGRERNGKV</sequence>
<gene>
    <name evidence="1" type="ORF">H2198_004146</name>
</gene>
<evidence type="ECO:0000313" key="1">
    <source>
        <dbReference type="EMBL" id="KAJ9657731.1"/>
    </source>
</evidence>
<dbReference type="Proteomes" id="UP001172386">
    <property type="component" value="Unassembled WGS sequence"/>
</dbReference>
<evidence type="ECO:0000313" key="2">
    <source>
        <dbReference type="Proteomes" id="UP001172386"/>
    </source>
</evidence>
<keyword evidence="2" id="KW-1185">Reference proteome</keyword>
<reference evidence="1" key="1">
    <citation type="submission" date="2022-10" db="EMBL/GenBank/DDBJ databases">
        <title>Culturing micro-colonial fungi from biological soil crusts in the Mojave desert and describing Neophaeococcomyces mojavensis, and introducing the new genera and species Taxawa tesnikishii.</title>
        <authorList>
            <person name="Kurbessoian T."/>
            <person name="Stajich J.E."/>
        </authorList>
    </citation>
    <scope>NUCLEOTIDE SEQUENCE</scope>
    <source>
        <strain evidence="1">JES_112</strain>
    </source>
</reference>
<comment type="caution">
    <text evidence="1">The sequence shown here is derived from an EMBL/GenBank/DDBJ whole genome shotgun (WGS) entry which is preliminary data.</text>
</comment>
<name>A0ACC3AAA4_9EURO</name>
<organism evidence="1 2">
    <name type="scientific">Neophaeococcomyces mojaviensis</name>
    <dbReference type="NCBI Taxonomy" id="3383035"/>
    <lineage>
        <taxon>Eukaryota</taxon>
        <taxon>Fungi</taxon>
        <taxon>Dikarya</taxon>
        <taxon>Ascomycota</taxon>
        <taxon>Pezizomycotina</taxon>
        <taxon>Eurotiomycetes</taxon>
        <taxon>Chaetothyriomycetidae</taxon>
        <taxon>Chaetothyriales</taxon>
        <taxon>Chaetothyriales incertae sedis</taxon>
        <taxon>Neophaeococcomyces</taxon>
    </lineage>
</organism>
<protein>
    <submittedName>
        <fullName evidence="1">Uncharacterized protein</fullName>
    </submittedName>
</protein>
<dbReference type="EMBL" id="JAPDRQ010000060">
    <property type="protein sequence ID" value="KAJ9657731.1"/>
    <property type="molecule type" value="Genomic_DNA"/>
</dbReference>
<proteinExistence type="predicted"/>